<keyword evidence="3" id="KW-1185">Reference proteome</keyword>
<feature type="region of interest" description="Disordered" evidence="1">
    <location>
        <begin position="1"/>
        <end position="51"/>
    </location>
</feature>
<reference evidence="2" key="1">
    <citation type="journal article" date="2022" name="bioRxiv">
        <title>Sequencing and chromosome-scale assembly of the giantPleurodeles waltlgenome.</title>
        <authorList>
            <person name="Brown T."/>
            <person name="Elewa A."/>
            <person name="Iarovenko S."/>
            <person name="Subramanian E."/>
            <person name="Araus A.J."/>
            <person name="Petzold A."/>
            <person name="Susuki M."/>
            <person name="Suzuki K.-i.T."/>
            <person name="Hayashi T."/>
            <person name="Toyoda A."/>
            <person name="Oliveira C."/>
            <person name="Osipova E."/>
            <person name="Leigh N.D."/>
            <person name="Simon A."/>
            <person name="Yun M.H."/>
        </authorList>
    </citation>
    <scope>NUCLEOTIDE SEQUENCE</scope>
    <source>
        <strain evidence="2">20211129_DDA</strain>
        <tissue evidence="2">Liver</tissue>
    </source>
</reference>
<dbReference type="AlphaFoldDB" id="A0AAV7W706"/>
<dbReference type="EMBL" id="JANPWB010000002">
    <property type="protein sequence ID" value="KAJ1209764.1"/>
    <property type="molecule type" value="Genomic_DNA"/>
</dbReference>
<evidence type="ECO:0000313" key="3">
    <source>
        <dbReference type="Proteomes" id="UP001066276"/>
    </source>
</evidence>
<name>A0AAV7W706_PLEWA</name>
<gene>
    <name evidence="2" type="ORF">NDU88_005137</name>
</gene>
<sequence length="203" mass="23028">MKQQPYGHQPKVPRDPDSWDDTSPWLTRRVSSCPSQHSMGKDRPARSHTANTITQYTIPLLPTWRIMRQTVDNDAGNILEEDAEPSRAELLTAIQGFWTMLEHKIETVSIDVNFADMRMVTQKVMTTQGNIAELQGKVAVLTRQMAQMTTVTEELEPRADDIEGCSCHSSIHVLGFPKLMEGFSAEKFLEDWVQTKLKPQGLF</sequence>
<protein>
    <submittedName>
        <fullName evidence="2">Uncharacterized protein</fullName>
    </submittedName>
</protein>
<dbReference type="Proteomes" id="UP001066276">
    <property type="component" value="Chromosome 1_2"/>
</dbReference>
<proteinExistence type="predicted"/>
<comment type="caution">
    <text evidence="2">The sequence shown here is derived from an EMBL/GenBank/DDBJ whole genome shotgun (WGS) entry which is preliminary data.</text>
</comment>
<accession>A0AAV7W706</accession>
<evidence type="ECO:0000313" key="2">
    <source>
        <dbReference type="EMBL" id="KAJ1209764.1"/>
    </source>
</evidence>
<feature type="compositionally biased region" description="Polar residues" evidence="1">
    <location>
        <begin position="29"/>
        <end position="38"/>
    </location>
</feature>
<evidence type="ECO:0000256" key="1">
    <source>
        <dbReference type="SAM" id="MobiDB-lite"/>
    </source>
</evidence>
<organism evidence="2 3">
    <name type="scientific">Pleurodeles waltl</name>
    <name type="common">Iberian ribbed newt</name>
    <dbReference type="NCBI Taxonomy" id="8319"/>
    <lineage>
        <taxon>Eukaryota</taxon>
        <taxon>Metazoa</taxon>
        <taxon>Chordata</taxon>
        <taxon>Craniata</taxon>
        <taxon>Vertebrata</taxon>
        <taxon>Euteleostomi</taxon>
        <taxon>Amphibia</taxon>
        <taxon>Batrachia</taxon>
        <taxon>Caudata</taxon>
        <taxon>Salamandroidea</taxon>
        <taxon>Salamandridae</taxon>
        <taxon>Pleurodelinae</taxon>
        <taxon>Pleurodeles</taxon>
    </lineage>
</organism>